<feature type="chain" id="PRO_5046788027" description="ASCH domain-containing protein" evidence="1">
    <location>
        <begin position="24"/>
        <end position="179"/>
    </location>
</feature>
<keyword evidence="3" id="KW-1185">Reference proteome</keyword>
<evidence type="ECO:0000256" key="1">
    <source>
        <dbReference type="SAM" id="SignalP"/>
    </source>
</evidence>
<comment type="caution">
    <text evidence="2">The sequence shown here is derived from an EMBL/GenBank/DDBJ whole genome shotgun (WGS) entry which is preliminary data.</text>
</comment>
<protein>
    <recommendedName>
        <fullName evidence="4">ASCH domain-containing protein</fullName>
    </recommendedName>
</protein>
<organism evidence="2 3">
    <name type="scientific">Variovorax robiniae</name>
    <dbReference type="NCBI Taxonomy" id="1836199"/>
    <lineage>
        <taxon>Bacteria</taxon>
        <taxon>Pseudomonadati</taxon>
        <taxon>Pseudomonadota</taxon>
        <taxon>Betaproteobacteria</taxon>
        <taxon>Burkholderiales</taxon>
        <taxon>Comamonadaceae</taxon>
        <taxon>Variovorax</taxon>
    </lineage>
</organism>
<keyword evidence="1" id="KW-0732">Signal</keyword>
<reference evidence="2 3" key="1">
    <citation type="submission" date="2024-03" db="EMBL/GenBank/DDBJ databases">
        <title>Novel species of the genus Variovorax.</title>
        <authorList>
            <person name="Liu Q."/>
            <person name="Xin Y.-H."/>
        </authorList>
    </citation>
    <scope>NUCLEOTIDE SEQUENCE [LARGE SCALE GENOMIC DNA]</scope>
    <source>
        <strain evidence="2 3">KACC 18901</strain>
    </source>
</reference>
<dbReference type="EMBL" id="JBBKZS010000066">
    <property type="protein sequence ID" value="MEJ8860113.1"/>
    <property type="molecule type" value="Genomic_DNA"/>
</dbReference>
<evidence type="ECO:0000313" key="3">
    <source>
        <dbReference type="Proteomes" id="UP001367030"/>
    </source>
</evidence>
<sequence>MGKNSTFKLATAIFAGLTLFGYANTGVTKTMNDSLKNTPLSLWELVDTLKNRAPYTREKIELAINSKLTEVESSNDVFHFYRGGDLPLREGIVISKVDLRIKRAGVHPGFLVVDLTGTCVPLESVQRHYARLERTGVPRGRSLEEATSYSSLESWGKLSFGFREKNPGCLAFIAFDPKT</sequence>
<feature type="signal peptide" evidence="1">
    <location>
        <begin position="1"/>
        <end position="23"/>
    </location>
</feature>
<gene>
    <name evidence="2" type="ORF">WKW79_36685</name>
</gene>
<proteinExistence type="predicted"/>
<evidence type="ECO:0000313" key="2">
    <source>
        <dbReference type="EMBL" id="MEJ8860113.1"/>
    </source>
</evidence>
<dbReference type="RefSeq" id="WP_340340140.1">
    <property type="nucleotide sequence ID" value="NZ_JBBKZS010000066.1"/>
</dbReference>
<evidence type="ECO:0008006" key="4">
    <source>
        <dbReference type="Google" id="ProtNLM"/>
    </source>
</evidence>
<name>A0ABU8XJW4_9BURK</name>
<dbReference type="Proteomes" id="UP001367030">
    <property type="component" value="Unassembled WGS sequence"/>
</dbReference>
<accession>A0ABU8XJW4</accession>